<evidence type="ECO:0000313" key="1">
    <source>
        <dbReference type="EMBL" id="SEO24915.1"/>
    </source>
</evidence>
<sequence length="66" mass="7120">MRSLADRPASSGRGLLPVTTEFDHPCADCGRAQVRRQVDRAGATVTVTACQNRVGRYCLESGLQTL</sequence>
<dbReference type="OrthoDB" id="258232at2157"/>
<evidence type="ECO:0000313" key="2">
    <source>
        <dbReference type="Proteomes" id="UP000198775"/>
    </source>
</evidence>
<protein>
    <submittedName>
        <fullName evidence="1">Uncharacterized protein</fullName>
    </submittedName>
</protein>
<proteinExistence type="predicted"/>
<name>A0A1H8N5L1_9EURY</name>
<keyword evidence="2" id="KW-1185">Reference proteome</keyword>
<dbReference type="Proteomes" id="UP000198775">
    <property type="component" value="Unassembled WGS sequence"/>
</dbReference>
<dbReference type="EMBL" id="FOCX01000010">
    <property type="protein sequence ID" value="SEO24915.1"/>
    <property type="molecule type" value="Genomic_DNA"/>
</dbReference>
<organism evidence="1 2">
    <name type="scientific">Halorientalis persicus</name>
    <dbReference type="NCBI Taxonomy" id="1367881"/>
    <lineage>
        <taxon>Archaea</taxon>
        <taxon>Methanobacteriati</taxon>
        <taxon>Methanobacteriota</taxon>
        <taxon>Stenosarchaea group</taxon>
        <taxon>Halobacteria</taxon>
        <taxon>Halobacteriales</taxon>
        <taxon>Haloarculaceae</taxon>
        <taxon>Halorientalis</taxon>
    </lineage>
</organism>
<gene>
    <name evidence="1" type="ORF">SAMN05216388_101028</name>
</gene>
<dbReference type="AlphaFoldDB" id="A0A1H8N5L1"/>
<dbReference type="RefSeq" id="WP_139203500.1">
    <property type="nucleotide sequence ID" value="NZ_FOCX01000010.1"/>
</dbReference>
<reference evidence="2" key="1">
    <citation type="submission" date="2016-10" db="EMBL/GenBank/DDBJ databases">
        <authorList>
            <person name="Varghese N."/>
            <person name="Submissions S."/>
        </authorList>
    </citation>
    <scope>NUCLEOTIDE SEQUENCE [LARGE SCALE GENOMIC DNA]</scope>
    <source>
        <strain evidence="2">IBRC-M 10043</strain>
    </source>
</reference>
<accession>A0A1H8N5L1</accession>